<dbReference type="InterPro" id="IPR011006">
    <property type="entry name" value="CheY-like_superfamily"/>
</dbReference>
<dbReference type="PROSITE" id="PS50885">
    <property type="entry name" value="HAMP"/>
    <property type="match status" value="8"/>
</dbReference>
<accession>A0ABN2BW33</accession>
<keyword evidence="8" id="KW-0472">Membrane</keyword>
<evidence type="ECO:0000256" key="10">
    <source>
        <dbReference type="PROSITE-ProRule" id="PRU00169"/>
    </source>
</evidence>
<evidence type="ECO:0000259" key="13">
    <source>
        <dbReference type="PROSITE" id="PS50110"/>
    </source>
</evidence>
<dbReference type="EC" id="2.7.13.3" evidence="3"/>
<feature type="domain" description="Response regulatory" evidence="13">
    <location>
        <begin position="1331"/>
        <end position="1448"/>
    </location>
</feature>
<name>A0ABN2BW33_9ACTN</name>
<evidence type="ECO:0000256" key="1">
    <source>
        <dbReference type="ARBA" id="ARBA00000085"/>
    </source>
</evidence>
<dbReference type="Gene3D" id="3.30.450.40">
    <property type="match status" value="1"/>
</dbReference>
<dbReference type="SUPFAM" id="SSF52172">
    <property type="entry name" value="CheY-like"/>
    <property type="match status" value="1"/>
</dbReference>
<reference evidence="15 16" key="1">
    <citation type="journal article" date="2019" name="Int. J. Syst. Evol. Microbiol.">
        <title>The Global Catalogue of Microorganisms (GCM) 10K type strain sequencing project: providing services to taxonomists for standard genome sequencing and annotation.</title>
        <authorList>
            <consortium name="The Broad Institute Genomics Platform"/>
            <consortium name="The Broad Institute Genome Sequencing Center for Infectious Disease"/>
            <person name="Wu L."/>
            <person name="Ma J."/>
        </authorList>
    </citation>
    <scope>NUCLEOTIDE SEQUENCE [LARGE SCALE GENOMIC DNA]</scope>
    <source>
        <strain evidence="15 16">JCM 15933</strain>
    </source>
</reference>
<feature type="domain" description="HAMP" evidence="14">
    <location>
        <begin position="199"/>
        <end position="251"/>
    </location>
</feature>
<dbReference type="Gene3D" id="1.10.287.130">
    <property type="match status" value="1"/>
</dbReference>
<evidence type="ECO:0000256" key="3">
    <source>
        <dbReference type="ARBA" id="ARBA00012438"/>
    </source>
</evidence>
<dbReference type="Pfam" id="PF00672">
    <property type="entry name" value="HAMP"/>
    <property type="match status" value="7"/>
</dbReference>
<dbReference type="CDD" id="cd06225">
    <property type="entry name" value="HAMP"/>
    <property type="match status" value="8"/>
</dbReference>
<feature type="domain" description="HAMP" evidence="14">
    <location>
        <begin position="102"/>
        <end position="159"/>
    </location>
</feature>
<organism evidence="15 16">
    <name type="scientific">Dactylosporangium maewongense</name>
    <dbReference type="NCBI Taxonomy" id="634393"/>
    <lineage>
        <taxon>Bacteria</taxon>
        <taxon>Bacillati</taxon>
        <taxon>Actinomycetota</taxon>
        <taxon>Actinomycetes</taxon>
        <taxon>Micromonosporales</taxon>
        <taxon>Micromonosporaceae</taxon>
        <taxon>Dactylosporangium</taxon>
    </lineage>
</organism>
<protein>
    <recommendedName>
        <fullName evidence="3">histidine kinase</fullName>
        <ecNumber evidence="3">2.7.13.3</ecNumber>
    </recommendedName>
</protein>
<evidence type="ECO:0000256" key="6">
    <source>
        <dbReference type="ARBA" id="ARBA00022692"/>
    </source>
</evidence>
<dbReference type="SUPFAM" id="SSF55874">
    <property type="entry name" value="ATPase domain of HSP90 chaperone/DNA topoisomerase II/histidine kinase"/>
    <property type="match status" value="1"/>
</dbReference>
<dbReference type="CDD" id="cd16922">
    <property type="entry name" value="HATPase_EvgS-ArcB-TorS-like"/>
    <property type="match status" value="1"/>
</dbReference>
<dbReference type="InterPro" id="IPR003594">
    <property type="entry name" value="HATPase_dom"/>
</dbReference>
<dbReference type="Gene3D" id="3.30.565.10">
    <property type="entry name" value="Histidine kinase-like ATPase, C-terminal domain"/>
    <property type="match status" value="1"/>
</dbReference>
<dbReference type="Pfam" id="PF02518">
    <property type="entry name" value="HATPase_c"/>
    <property type="match status" value="1"/>
</dbReference>
<keyword evidence="4 10" id="KW-0597">Phosphoprotein</keyword>
<dbReference type="PROSITE" id="PS50109">
    <property type="entry name" value="HIS_KIN"/>
    <property type="match status" value="1"/>
</dbReference>
<dbReference type="CDD" id="cd17546">
    <property type="entry name" value="REC_hyHK_CKI1_RcsC-like"/>
    <property type="match status" value="1"/>
</dbReference>
<feature type="domain" description="HAMP" evidence="14">
    <location>
        <begin position="567"/>
        <end position="619"/>
    </location>
</feature>
<dbReference type="RefSeq" id="WP_344508211.1">
    <property type="nucleotide sequence ID" value="NZ_BAAAQD010000019.1"/>
</dbReference>
<feature type="domain" description="HAMP" evidence="14">
    <location>
        <begin position="475"/>
        <end position="527"/>
    </location>
</feature>
<dbReference type="Proteomes" id="UP001501470">
    <property type="component" value="Unassembled WGS sequence"/>
</dbReference>
<evidence type="ECO:0000259" key="14">
    <source>
        <dbReference type="PROSITE" id="PS50885"/>
    </source>
</evidence>
<comment type="subcellular location">
    <subcellularLocation>
        <location evidence="2">Cell membrane</location>
    </subcellularLocation>
</comment>
<dbReference type="PANTHER" id="PTHR45339:SF1">
    <property type="entry name" value="HYBRID SIGNAL TRANSDUCTION HISTIDINE KINASE J"/>
    <property type="match status" value="1"/>
</dbReference>
<dbReference type="InterPro" id="IPR004358">
    <property type="entry name" value="Sig_transdc_His_kin-like_C"/>
</dbReference>
<dbReference type="Pfam" id="PF13185">
    <property type="entry name" value="GAF_2"/>
    <property type="match status" value="1"/>
</dbReference>
<dbReference type="Gene3D" id="1.20.120.1530">
    <property type="match status" value="7"/>
</dbReference>
<gene>
    <name evidence="15" type="ORF">GCM10009827_077870</name>
</gene>
<feature type="domain" description="Histidine kinase" evidence="12">
    <location>
        <begin position="1048"/>
        <end position="1281"/>
    </location>
</feature>
<dbReference type="InterPro" id="IPR036097">
    <property type="entry name" value="HisK_dim/P_sf"/>
</dbReference>
<dbReference type="Gene3D" id="3.40.50.2300">
    <property type="match status" value="1"/>
</dbReference>
<dbReference type="SMART" id="SM00448">
    <property type="entry name" value="REC"/>
    <property type="match status" value="1"/>
</dbReference>
<keyword evidence="11" id="KW-0175">Coiled coil</keyword>
<dbReference type="InterPro" id="IPR005467">
    <property type="entry name" value="His_kinase_dom"/>
</dbReference>
<dbReference type="InterPro" id="IPR029016">
    <property type="entry name" value="GAF-like_dom_sf"/>
</dbReference>
<keyword evidence="5" id="KW-0808">Transferase</keyword>
<dbReference type="Pfam" id="PF00072">
    <property type="entry name" value="Response_reg"/>
    <property type="match status" value="1"/>
</dbReference>
<sequence>MTTVEEVTQKSPETLLLEELSTGLDRLASGDLKYRLSRRDGLPGEVVERFNRLAELKLRHTREVMRISRVVGREGRMTERLDEEGFEGAWLDRIHAVNSLIDDLGRPTTEIARVIVAVAEGDLSQQLALEIDGRPLRGEFLTIGRTVNTMVDQLSSFADEVTRVAREVGTEGKLGGQAQVTGVAGTWRDLTDSVNSMAANLTGQVRSISTAATALARGDLSQKITVTAKGEVAELAETINSLVDTLRIFAEQVTRVAREVGTEGKLGGQADVPGVAGTWKDLTDNVNSMASSLTGQVRNIAQVATAVARGDLSQKITVVAQGEILELKDTVNTMVDQLSSFADEVTRVAREVGTEGKLGGQAQVTGVAGTWRDLTDNVNFMASNLTSQVRNIAQVATAVARGDLSQKITVDARGEILELKSTVNTMVDQLSSFADEVTRVAREVGTEGKLGGQAQVTGVAGTWRDLTDNVNFMASNLTSQVRNIAQVATAVARGDLSQKITVDARGEILELKSTVNTMVDQLSSFADEVTRVAREVGTEGKLGGQAQVRGVAGTWRDLTDNVNFMASNLTAQVRNIAQVATAVARGDLSQKITVDAQGEILALKSTVNTMVDQLSSFADEVTRVAREVGTEGKLGGQAQVKGVSGTWRDLTDNVNSMASNLTSQVRNIAQVTTAVARGDLSQKITVDAHGEILELKSTVNTMVDQLSSFADEVTRVAREVGSEGKLGGQAQVRGVSGTWRDLTENVNQLASTLTTQLRAISQVSTAVTRGDLTQRIAVEALGEVAELKDNINQMIVTLRETTKKNAEQGWLDSNLARVGGLLQGQRDLGEVCRMIMAEVTPLVDAQIGAFFLAGADAGSGLRLRLEASYGYMAPGAEVSFAPGEGLIGQASLSRRAIRVSAPQDGRLQVRSGVAATPPADLVVLPVLFEGEPLGVIEFAGVASFSELHLAFLDRLVVTIGVALKTILANRRTEELLSQSQRLALELQDQSAELQRTNAELEEKATLLSEQKGNIEKQNREIEMARLGLEEKAQQLAQASQYKSEFLANMSHELRTPLNSMLLLSRLLADNPDANLTAKQIEFAATIHNAGSDLLALIDDILDLSKIEAGRMDVEPGEVSFDEIRSYVEQAFAPQAEDKGLDFTVGTTEELPPAIVTDPQRLQQILRNLISNAVKFTEKGAVTLSISVATPDLQFSSPTLAGARRVIAFAVADTGIGISNDKVALIFEAFQQADGTTSRKYGGTGLGLSISRELARLLGGAIGVTSEVGRGAVFTLYLPDVIATEVTQTVHTVPAQPLAPVRSLPPGPAMLRALPTPERRPTAAAHQLDGATVLIVDDDVRNVFALTSALELHGMTVLYADNGADGVRVLSEHPGVDIVLMDAMMPDQDGNETTRAIRRNRRFAKLPVVFLTAKAMPGDRESSLAAGASDYITKPVDLDELLDVMAAWVNGEGRAV</sequence>
<keyword evidence="16" id="KW-1185">Reference proteome</keyword>
<evidence type="ECO:0000256" key="9">
    <source>
        <dbReference type="ARBA" id="ARBA00023012"/>
    </source>
</evidence>
<evidence type="ECO:0000259" key="12">
    <source>
        <dbReference type="PROSITE" id="PS50109"/>
    </source>
</evidence>
<dbReference type="CDD" id="cd00082">
    <property type="entry name" value="HisKA"/>
    <property type="match status" value="1"/>
</dbReference>
<keyword evidence="9" id="KW-0902">Two-component regulatory system</keyword>
<comment type="caution">
    <text evidence="15">The sequence shown here is derived from an EMBL/GenBank/DDBJ whole genome shotgun (WGS) entry which is preliminary data.</text>
</comment>
<comment type="catalytic activity">
    <reaction evidence="1">
        <text>ATP + protein L-histidine = ADP + protein N-phospho-L-histidine.</text>
        <dbReference type="EC" id="2.7.13.3"/>
    </reaction>
</comment>
<evidence type="ECO:0000256" key="4">
    <source>
        <dbReference type="ARBA" id="ARBA00022553"/>
    </source>
</evidence>
<feature type="domain" description="HAMP" evidence="14">
    <location>
        <begin position="659"/>
        <end position="711"/>
    </location>
</feature>
<feature type="coiled-coil region" evidence="11">
    <location>
        <begin position="969"/>
        <end position="1038"/>
    </location>
</feature>
<dbReference type="EMBL" id="BAAAQD010000019">
    <property type="protein sequence ID" value="GAA1546163.1"/>
    <property type="molecule type" value="Genomic_DNA"/>
</dbReference>
<evidence type="ECO:0000256" key="2">
    <source>
        <dbReference type="ARBA" id="ARBA00004236"/>
    </source>
</evidence>
<dbReference type="InterPro" id="IPR003661">
    <property type="entry name" value="HisK_dim/P_dom"/>
</dbReference>
<dbReference type="SUPFAM" id="SSF47384">
    <property type="entry name" value="Homodimeric domain of signal transducing histidine kinase"/>
    <property type="match status" value="1"/>
</dbReference>
<dbReference type="PROSITE" id="PS50110">
    <property type="entry name" value="RESPONSE_REGULATORY"/>
    <property type="match status" value="1"/>
</dbReference>
<keyword evidence="6" id="KW-0812">Transmembrane</keyword>
<feature type="modified residue" description="4-aspartylphosphate" evidence="10">
    <location>
        <position position="1381"/>
    </location>
</feature>
<evidence type="ECO:0000256" key="7">
    <source>
        <dbReference type="ARBA" id="ARBA00022777"/>
    </source>
</evidence>
<dbReference type="SUPFAM" id="SSF55781">
    <property type="entry name" value="GAF domain-like"/>
    <property type="match status" value="1"/>
</dbReference>
<dbReference type="InterPro" id="IPR003018">
    <property type="entry name" value="GAF"/>
</dbReference>
<evidence type="ECO:0000256" key="8">
    <source>
        <dbReference type="ARBA" id="ARBA00022989"/>
    </source>
</evidence>
<dbReference type="SMART" id="SM00387">
    <property type="entry name" value="HATPase_c"/>
    <property type="match status" value="1"/>
</dbReference>
<keyword evidence="7" id="KW-0418">Kinase</keyword>
<dbReference type="Pfam" id="PF00512">
    <property type="entry name" value="HisKA"/>
    <property type="match status" value="1"/>
</dbReference>
<dbReference type="InterPro" id="IPR003660">
    <property type="entry name" value="HAMP_dom"/>
</dbReference>
<keyword evidence="8" id="KW-1133">Transmembrane helix</keyword>
<evidence type="ECO:0000313" key="16">
    <source>
        <dbReference type="Proteomes" id="UP001501470"/>
    </source>
</evidence>
<dbReference type="InterPro" id="IPR036890">
    <property type="entry name" value="HATPase_C_sf"/>
</dbReference>
<dbReference type="PRINTS" id="PR00344">
    <property type="entry name" value="BCTRLSENSOR"/>
</dbReference>
<proteinExistence type="predicted"/>
<feature type="domain" description="HAMP" evidence="14">
    <location>
        <begin position="291"/>
        <end position="343"/>
    </location>
</feature>
<evidence type="ECO:0000256" key="5">
    <source>
        <dbReference type="ARBA" id="ARBA00022679"/>
    </source>
</evidence>
<dbReference type="SMART" id="SM00065">
    <property type="entry name" value="GAF"/>
    <property type="match status" value="1"/>
</dbReference>
<dbReference type="SUPFAM" id="SSF58104">
    <property type="entry name" value="Methyl-accepting chemotaxis protein (MCP) signaling domain"/>
    <property type="match status" value="2"/>
</dbReference>
<dbReference type="SMART" id="SM00388">
    <property type="entry name" value="HisKA"/>
    <property type="match status" value="1"/>
</dbReference>
<evidence type="ECO:0000313" key="15">
    <source>
        <dbReference type="EMBL" id="GAA1546163.1"/>
    </source>
</evidence>
<dbReference type="Pfam" id="PF18947">
    <property type="entry name" value="HAMP_2"/>
    <property type="match status" value="1"/>
</dbReference>
<dbReference type="PANTHER" id="PTHR45339">
    <property type="entry name" value="HYBRID SIGNAL TRANSDUCTION HISTIDINE KINASE J"/>
    <property type="match status" value="1"/>
</dbReference>
<feature type="domain" description="HAMP" evidence="14">
    <location>
        <begin position="383"/>
        <end position="435"/>
    </location>
</feature>
<feature type="domain" description="HAMP" evidence="14">
    <location>
        <begin position="751"/>
        <end position="803"/>
    </location>
</feature>
<dbReference type="SMART" id="SM00304">
    <property type="entry name" value="HAMP"/>
    <property type="match status" value="8"/>
</dbReference>
<evidence type="ECO:0000256" key="11">
    <source>
        <dbReference type="SAM" id="Coils"/>
    </source>
</evidence>
<dbReference type="InterPro" id="IPR001789">
    <property type="entry name" value="Sig_transdc_resp-reg_receiver"/>
</dbReference>